<protein>
    <submittedName>
        <fullName evidence="1">Bidirectional hydrogenase complex protein HoxE domain protein</fullName>
    </submittedName>
</protein>
<accession>A0A134AHG9</accession>
<dbReference type="PATRIC" id="fig|755172.3.peg.809"/>
<organism evidence="1 2">
    <name type="scientific">Aedoeadaptatus coxii</name>
    <dbReference type="NCBI Taxonomy" id="755172"/>
    <lineage>
        <taxon>Bacteria</taxon>
        <taxon>Bacillati</taxon>
        <taxon>Bacillota</taxon>
        <taxon>Tissierellia</taxon>
        <taxon>Tissierellales</taxon>
        <taxon>Peptoniphilaceae</taxon>
        <taxon>Aedoeadaptatus</taxon>
    </lineage>
</organism>
<dbReference type="RefSeq" id="WP_068367554.1">
    <property type="nucleotide sequence ID" value="NZ_CAIJCT010000010.1"/>
</dbReference>
<name>A0A134AHG9_9FIRM</name>
<sequence>MEVKVCVGARCTMMGSSHMLDELEDLQERYFEEGELEIVQKNCYGVCKSEGIEKTPVVSIDGDIITTAKTQVVCEEVLRRAGKIEK</sequence>
<reference evidence="2" key="1">
    <citation type="submission" date="2016-01" db="EMBL/GenBank/DDBJ databases">
        <authorList>
            <person name="Mitreva M."/>
            <person name="Pepin K.H."/>
            <person name="Mihindukulasuriya K.A."/>
            <person name="Fulton R."/>
            <person name="Fronick C."/>
            <person name="O'Laughlin M."/>
            <person name="Miner T."/>
            <person name="Herter B."/>
            <person name="Rosa B.A."/>
            <person name="Cordes M."/>
            <person name="Tomlinson C."/>
            <person name="Wollam A."/>
            <person name="Palsikar V.B."/>
            <person name="Mardis E.R."/>
            <person name="Wilson R.K."/>
        </authorList>
    </citation>
    <scope>NUCLEOTIDE SEQUENCE [LARGE SCALE GENOMIC DNA]</scope>
    <source>
        <strain evidence="2">DNF00729</strain>
    </source>
</reference>
<dbReference type="Proteomes" id="UP000070442">
    <property type="component" value="Unassembled WGS sequence"/>
</dbReference>
<dbReference type="OrthoDB" id="1956012at2"/>
<dbReference type="SUPFAM" id="SSF52833">
    <property type="entry name" value="Thioredoxin-like"/>
    <property type="match status" value="1"/>
</dbReference>
<gene>
    <name evidence="1" type="ORF">HMPREF1863_00840</name>
</gene>
<evidence type="ECO:0000313" key="1">
    <source>
        <dbReference type="EMBL" id="KXB67114.1"/>
    </source>
</evidence>
<dbReference type="STRING" id="755172.HMPREF1863_00840"/>
<comment type="caution">
    <text evidence="1">The sequence shown here is derived from an EMBL/GenBank/DDBJ whole genome shotgun (WGS) entry which is preliminary data.</text>
</comment>
<dbReference type="AlphaFoldDB" id="A0A134AHG9"/>
<proteinExistence type="predicted"/>
<dbReference type="GO" id="GO:0003677">
    <property type="term" value="F:DNA binding"/>
    <property type="evidence" value="ECO:0007669"/>
    <property type="project" value="UniProtKB-KW"/>
</dbReference>
<dbReference type="CDD" id="cd02980">
    <property type="entry name" value="TRX_Fd_family"/>
    <property type="match status" value="1"/>
</dbReference>
<evidence type="ECO:0000313" key="2">
    <source>
        <dbReference type="Proteomes" id="UP000070442"/>
    </source>
</evidence>
<dbReference type="InterPro" id="IPR036249">
    <property type="entry name" value="Thioredoxin-like_sf"/>
</dbReference>
<keyword evidence="1" id="KW-0371">Homeobox</keyword>
<dbReference type="Gene3D" id="3.40.30.10">
    <property type="entry name" value="Glutaredoxin"/>
    <property type="match status" value="1"/>
</dbReference>
<keyword evidence="2" id="KW-1185">Reference proteome</keyword>
<dbReference type="EMBL" id="LSDG01000023">
    <property type="protein sequence ID" value="KXB67114.1"/>
    <property type="molecule type" value="Genomic_DNA"/>
</dbReference>